<accession>A0A7C3PE44</accession>
<name>A0A7C3PE44_9CYAN</name>
<organism evidence="2">
    <name type="scientific">Oscillatoriales cyanobacterium SpSt-418</name>
    <dbReference type="NCBI Taxonomy" id="2282169"/>
    <lineage>
        <taxon>Bacteria</taxon>
        <taxon>Bacillati</taxon>
        <taxon>Cyanobacteriota</taxon>
        <taxon>Cyanophyceae</taxon>
        <taxon>Oscillatoriophycideae</taxon>
        <taxon>Oscillatoriales</taxon>
    </lineage>
</organism>
<comment type="caution">
    <text evidence="2">The sequence shown here is derived from an EMBL/GenBank/DDBJ whole genome shotgun (WGS) entry which is preliminary data.</text>
</comment>
<feature type="repeat" description="TPR" evidence="1">
    <location>
        <begin position="223"/>
        <end position="256"/>
    </location>
</feature>
<dbReference type="AlphaFoldDB" id="A0A7C3PE44"/>
<dbReference type="SMART" id="SM00028">
    <property type="entry name" value="TPR"/>
    <property type="match status" value="2"/>
</dbReference>
<dbReference type="PANTHER" id="PTHR12558:SF13">
    <property type="entry name" value="CELL DIVISION CYCLE PROTEIN 27 HOMOLOG"/>
    <property type="match status" value="1"/>
</dbReference>
<sequence>MATKSSFPSSKLVRQIVAPVLTVGSGLLLSVTLFLAPALAKDPFRTSNAREIGDRTEAAFRAVFQQGNYVDARKYLAQAEDAEPLAHAMRGAMLYIDYQAEKDKAKKAQMLEQLGGVSDTVRDRARQLLKKDPLRGNLYMAVSHFFKGGFIILRDGTVKGTPQGLSELQSAYRYLDEAEKIDAKDAELNLLRGYMDLLLAANLPFSSPDKAIERLDRYAGPEYLANRGLAMGYLALNQYDQAISSVEQALREVPQNPEVMYLKGQILYKQNKHQEAIDWFNKALNVQAQKPEGMLPPGMVRQITRERDRAQRKLAGAK</sequence>
<dbReference type="Gene3D" id="1.25.40.10">
    <property type="entry name" value="Tetratricopeptide repeat domain"/>
    <property type="match status" value="1"/>
</dbReference>
<dbReference type="PANTHER" id="PTHR12558">
    <property type="entry name" value="CELL DIVISION CYCLE 16,23,27"/>
    <property type="match status" value="1"/>
</dbReference>
<gene>
    <name evidence="2" type="ORF">ENR64_08695</name>
</gene>
<dbReference type="NCBIfam" id="NF041522">
    <property type="entry name" value="TPR_sll0314"/>
    <property type="match status" value="1"/>
</dbReference>
<dbReference type="InterPro" id="IPR011990">
    <property type="entry name" value="TPR-like_helical_dom_sf"/>
</dbReference>
<dbReference type="SUPFAM" id="SSF48452">
    <property type="entry name" value="TPR-like"/>
    <property type="match status" value="1"/>
</dbReference>
<keyword evidence="1" id="KW-0802">TPR repeat</keyword>
<evidence type="ECO:0000313" key="2">
    <source>
        <dbReference type="EMBL" id="HFM97834.1"/>
    </source>
</evidence>
<dbReference type="InterPro" id="IPR048173">
    <property type="entry name" value="Sll0314-like"/>
</dbReference>
<dbReference type="Pfam" id="PF13432">
    <property type="entry name" value="TPR_16"/>
    <property type="match status" value="1"/>
</dbReference>
<dbReference type="PROSITE" id="PS50005">
    <property type="entry name" value="TPR"/>
    <property type="match status" value="2"/>
</dbReference>
<dbReference type="EMBL" id="DSRU01000114">
    <property type="protein sequence ID" value="HFM97834.1"/>
    <property type="molecule type" value="Genomic_DNA"/>
</dbReference>
<evidence type="ECO:0000256" key="1">
    <source>
        <dbReference type="PROSITE-ProRule" id="PRU00339"/>
    </source>
</evidence>
<feature type="repeat" description="TPR" evidence="1">
    <location>
        <begin position="257"/>
        <end position="290"/>
    </location>
</feature>
<proteinExistence type="predicted"/>
<reference evidence="2" key="1">
    <citation type="journal article" date="2020" name="mSystems">
        <title>Genome- and Community-Level Interaction Insights into Carbon Utilization and Element Cycling Functions of Hydrothermarchaeota in Hydrothermal Sediment.</title>
        <authorList>
            <person name="Zhou Z."/>
            <person name="Liu Y."/>
            <person name="Xu W."/>
            <person name="Pan J."/>
            <person name="Luo Z.H."/>
            <person name="Li M."/>
        </authorList>
    </citation>
    <scope>NUCLEOTIDE SEQUENCE [LARGE SCALE GENOMIC DNA]</scope>
    <source>
        <strain evidence="2">SpSt-418</strain>
    </source>
</reference>
<protein>
    <submittedName>
        <fullName evidence="2">Tetratricopeptide repeat protein</fullName>
    </submittedName>
</protein>
<dbReference type="InterPro" id="IPR019734">
    <property type="entry name" value="TPR_rpt"/>
</dbReference>